<dbReference type="HOGENOM" id="CLU_039525_0_0_1"/>
<protein>
    <submittedName>
        <fullName evidence="1">Uncharacterized protein</fullName>
    </submittedName>
</protein>
<dbReference type="GeneID" id="20368977"/>
<keyword evidence="2" id="KW-1185">Reference proteome</keyword>
<organism evidence="1 2">
    <name type="scientific">Fusarium pseudograminearum (strain CS3096)</name>
    <name type="common">Wheat and barley crown-rot fungus</name>
    <dbReference type="NCBI Taxonomy" id="1028729"/>
    <lineage>
        <taxon>Eukaryota</taxon>
        <taxon>Fungi</taxon>
        <taxon>Dikarya</taxon>
        <taxon>Ascomycota</taxon>
        <taxon>Pezizomycotina</taxon>
        <taxon>Sordariomycetes</taxon>
        <taxon>Hypocreomycetidae</taxon>
        <taxon>Hypocreales</taxon>
        <taxon>Nectriaceae</taxon>
        <taxon>Fusarium</taxon>
    </lineage>
</organism>
<proteinExistence type="predicted"/>
<dbReference type="Proteomes" id="UP000007978">
    <property type="component" value="Chromosome 3"/>
</dbReference>
<dbReference type="KEGG" id="fpu:FPSE_10360"/>
<sequence length="463" mass="52791">MDSFYEQEIQDYPESIPSLPVVRSAEMPMLWDEEHQRLIDSCVKSKSLYEMYLQLPVLAAALEDNQTLKDNNFSVAHTVNALNRADWSMLELLHSMDHDVVQSIVKNTFAYDMIQGNIRCFPMPRRASDVIPGVYVIGLSIDGQNGRFLNIKEMETVVEEMKEYVAGYKAHIKYQSAPTSLSRDEAHARRHINHVDGFAGGAMKKDDPAFIKKEEEMPSIEALIKTFEKMCDRSIDSTGLIRMHQSPLYVGCSKHLFSRTSVYGHESVRHINKPLGLTISILRKLGHRVQLTIGNVVRVWKADQLPKAEQLVTTLAGSLVYQHGFNATEAGGTGYGTITDEEGLRTNTAYLISGVKIITSNLRDSLQEIGLRQRYIEDMNRIHVQIVKSKEWLHDCNKLLESLPPNFQWGEQITELEAVADEHKRILEDLKEARKFWNLILQIQNIVYEETGRGLPPPYEYES</sequence>
<dbReference type="RefSeq" id="XP_009261752.1">
    <property type="nucleotide sequence ID" value="XM_009263477.1"/>
</dbReference>
<evidence type="ECO:0000313" key="2">
    <source>
        <dbReference type="Proteomes" id="UP000007978"/>
    </source>
</evidence>
<comment type="caution">
    <text evidence="1">The sequence shown here is derived from an EMBL/GenBank/DDBJ whole genome shotgun (WGS) entry which is preliminary data.</text>
</comment>
<name>K3VXT5_FUSPC</name>
<dbReference type="eggNOG" id="ENOG502T4NE">
    <property type="taxonomic scope" value="Eukaryota"/>
</dbReference>
<accession>K3VXT5</accession>
<reference evidence="1 2" key="1">
    <citation type="journal article" date="2012" name="PLoS Pathog.">
        <title>Comparative pathogenomics reveals horizontally acquired novel virulence genes in fungi infecting cereal hosts.</title>
        <authorList>
            <person name="Gardiner D.M."/>
            <person name="McDonald M.C."/>
            <person name="Covarelli L."/>
            <person name="Solomon P.S."/>
            <person name="Rusu A.G."/>
            <person name="Marshall M."/>
            <person name="Kazan K."/>
            <person name="Chakraborty S."/>
            <person name="McDonald B.A."/>
            <person name="Manners J.M."/>
        </authorList>
    </citation>
    <scope>NUCLEOTIDE SEQUENCE [LARGE SCALE GENOMIC DNA]</scope>
    <source>
        <strain evidence="1 2">CS3096</strain>
    </source>
</reference>
<gene>
    <name evidence="1" type="ORF">FPSE_10360</name>
</gene>
<dbReference type="AlphaFoldDB" id="K3VXT5"/>
<dbReference type="OrthoDB" id="5220943at2759"/>
<evidence type="ECO:0000313" key="1">
    <source>
        <dbReference type="EMBL" id="EKJ69460.1"/>
    </source>
</evidence>
<dbReference type="EMBL" id="AFNW01000340">
    <property type="protein sequence ID" value="EKJ69460.1"/>
    <property type="molecule type" value="Genomic_DNA"/>
</dbReference>